<gene>
    <name evidence="3" type="primary">LOC112464414</name>
</gene>
<sequence length="280" mass="33121">MGNEEIIQLRELKEELLRKVIRLRDKMKDQEENGRRESINFDSTLPSDDQDEKLSNVSLSSRYKAKLCEITGQVTGITFKNVDRKWLRDDTYMYMAKVITKTRSFNVELTVTFKDQHEFKIEDIMCHFINVHDCHMLEISPWFRKITNMKNFSLLMSALSDYNENDILRSKILRNLELKKYSSVEQCTQEDGGILVHMHSPVNTDKNYVICQWTMKFLDLTWRIEHFFTMKSTDIGMEFSEENCSLLKEFCKIGLTKNNLVELWERLCIAIDAYHARGNI</sequence>
<keyword evidence="2" id="KW-1185">Reference proteome</keyword>
<dbReference type="OrthoDB" id="7675350at2759"/>
<dbReference type="Proteomes" id="UP000504618">
    <property type="component" value="Unplaced"/>
</dbReference>
<dbReference type="GeneID" id="112464414"/>
<evidence type="ECO:0000256" key="1">
    <source>
        <dbReference type="SAM" id="MobiDB-lite"/>
    </source>
</evidence>
<dbReference type="AlphaFoldDB" id="A0A6J1R2X3"/>
<dbReference type="RefSeq" id="XP_024887150.1">
    <property type="nucleotide sequence ID" value="XM_025031382.1"/>
</dbReference>
<evidence type="ECO:0000313" key="2">
    <source>
        <dbReference type="Proteomes" id="UP000504618"/>
    </source>
</evidence>
<proteinExistence type="predicted"/>
<name>A0A6J1R2X3_9HYME</name>
<reference evidence="3" key="1">
    <citation type="submission" date="2025-08" db="UniProtKB">
        <authorList>
            <consortium name="RefSeq"/>
        </authorList>
    </citation>
    <scope>IDENTIFICATION</scope>
    <source>
        <tissue evidence="3">Whole body</tissue>
    </source>
</reference>
<protein>
    <submittedName>
        <fullName evidence="3">Uncharacterized protein LOC112464414</fullName>
    </submittedName>
</protein>
<accession>A0A6J1R2X3</accession>
<organism evidence="2 3">
    <name type="scientific">Temnothorax curvispinosus</name>
    <dbReference type="NCBI Taxonomy" id="300111"/>
    <lineage>
        <taxon>Eukaryota</taxon>
        <taxon>Metazoa</taxon>
        <taxon>Ecdysozoa</taxon>
        <taxon>Arthropoda</taxon>
        <taxon>Hexapoda</taxon>
        <taxon>Insecta</taxon>
        <taxon>Pterygota</taxon>
        <taxon>Neoptera</taxon>
        <taxon>Endopterygota</taxon>
        <taxon>Hymenoptera</taxon>
        <taxon>Apocrita</taxon>
        <taxon>Aculeata</taxon>
        <taxon>Formicoidea</taxon>
        <taxon>Formicidae</taxon>
        <taxon>Myrmicinae</taxon>
        <taxon>Temnothorax</taxon>
    </lineage>
</organism>
<feature type="region of interest" description="Disordered" evidence="1">
    <location>
        <begin position="32"/>
        <end position="53"/>
    </location>
</feature>
<evidence type="ECO:0000313" key="3">
    <source>
        <dbReference type="RefSeq" id="XP_024887150.1"/>
    </source>
</evidence>